<evidence type="ECO:0000256" key="1">
    <source>
        <dbReference type="SAM" id="Coils"/>
    </source>
</evidence>
<keyword evidence="3" id="KW-0812">Transmembrane</keyword>
<dbReference type="AlphaFoldDB" id="A0A437UNA5"/>
<evidence type="ECO:0000256" key="3">
    <source>
        <dbReference type="SAM" id="Phobius"/>
    </source>
</evidence>
<sequence length="335" mass="39119">MITVEITSSNMAFFEKFELADRISYPDFHEISSDLENGEFLKFTLYDSDEPFYQGKFEKETSNQTVTDDIFSVLESYQKQKKISRKQKKEFQKKIKQAIKAGSETSSIDEEDAPNIQEPKRKKNQKQSIPILYKTIILFIGGITLLSIAIALYSFFEKRPGIQASGESYEQLLSNKQYILAVEKYPNKKDATANYLMEEVIQSKEPIDQLENYYQTVSSRFEKLDIFLLNHDYSSAIAEYEKEGFSLDQKDLMRGTLLGQAYLKMDQLEKAEKISGEINSPELEKYIARYKQYQLQIQELSKEIETLEKDPLEHKDKILDKIDELYDTKLEMKKM</sequence>
<organism evidence="4 5">
    <name type="scientific">Enterococcus avium</name>
    <name type="common">Streptococcus avium</name>
    <dbReference type="NCBI Taxonomy" id="33945"/>
    <lineage>
        <taxon>Bacteria</taxon>
        <taxon>Bacillati</taxon>
        <taxon>Bacillota</taxon>
        <taxon>Bacilli</taxon>
        <taxon>Lactobacillales</taxon>
        <taxon>Enterococcaceae</taxon>
        <taxon>Enterococcus</taxon>
    </lineage>
</organism>
<evidence type="ECO:0000256" key="2">
    <source>
        <dbReference type="SAM" id="MobiDB-lite"/>
    </source>
</evidence>
<dbReference type="RefSeq" id="WP_127978937.1">
    <property type="nucleotide sequence ID" value="NZ_JBPFMR010000007.1"/>
</dbReference>
<dbReference type="EMBL" id="RYZS01000001">
    <property type="protein sequence ID" value="RVU95080.1"/>
    <property type="molecule type" value="Genomic_DNA"/>
</dbReference>
<evidence type="ECO:0000313" key="4">
    <source>
        <dbReference type="EMBL" id="RVU95080.1"/>
    </source>
</evidence>
<feature type="region of interest" description="Disordered" evidence="2">
    <location>
        <begin position="102"/>
        <end position="122"/>
    </location>
</feature>
<keyword evidence="3" id="KW-0472">Membrane</keyword>
<evidence type="ECO:0000313" key="5">
    <source>
        <dbReference type="Proteomes" id="UP000288388"/>
    </source>
</evidence>
<dbReference type="Proteomes" id="UP000288388">
    <property type="component" value="Unassembled WGS sequence"/>
</dbReference>
<keyword evidence="3" id="KW-1133">Transmembrane helix</keyword>
<keyword evidence="1" id="KW-0175">Coiled coil</keyword>
<gene>
    <name evidence="4" type="ORF">EK398_09620</name>
</gene>
<proteinExistence type="predicted"/>
<protein>
    <submittedName>
        <fullName evidence="4">Uncharacterized protein</fullName>
    </submittedName>
</protein>
<feature type="coiled-coil region" evidence="1">
    <location>
        <begin position="283"/>
        <end position="310"/>
    </location>
</feature>
<reference evidence="4 5" key="1">
    <citation type="submission" date="2018-12" db="EMBL/GenBank/DDBJ databases">
        <title>A novel vanA-carrying plasmid in a clinical isolate of Enterococcus avium.</title>
        <authorList>
            <person name="Bernasconi O.J."/>
            <person name="Luzzaro F."/>
            <person name="Endimiani A."/>
        </authorList>
    </citation>
    <scope>NUCLEOTIDE SEQUENCE [LARGE SCALE GENOMIC DNA]</scope>
    <source>
        <strain evidence="4 5">LC0559/18</strain>
    </source>
</reference>
<accession>A0A437UNA5</accession>
<comment type="caution">
    <text evidence="4">The sequence shown here is derived from an EMBL/GenBank/DDBJ whole genome shotgun (WGS) entry which is preliminary data.</text>
</comment>
<feature type="transmembrane region" description="Helical" evidence="3">
    <location>
        <begin position="131"/>
        <end position="156"/>
    </location>
</feature>
<name>A0A437UNA5_ENTAV</name>